<comment type="caution">
    <text evidence="2">The sequence shown here is derived from an EMBL/GenBank/DDBJ whole genome shotgun (WGS) entry which is preliminary data.</text>
</comment>
<name>A0ABW6H4T4_9ACTN</name>
<feature type="transmembrane region" description="Helical" evidence="1">
    <location>
        <begin position="318"/>
        <end position="344"/>
    </location>
</feature>
<feature type="transmembrane region" description="Helical" evidence="1">
    <location>
        <begin position="224"/>
        <end position="245"/>
    </location>
</feature>
<feature type="transmembrane region" description="Helical" evidence="1">
    <location>
        <begin position="278"/>
        <end position="297"/>
    </location>
</feature>
<evidence type="ECO:0000256" key="1">
    <source>
        <dbReference type="SAM" id="Phobius"/>
    </source>
</evidence>
<sequence length="360" mass="37401">MTTRSSPPQSDQSVIAFTEEIHWAGPPGGLVGGGEGDLGDGDAVRGLVRAAVGDRSLEEVVRLVTLLQDSPDYPGAAGHVLRAVAVDRPVEDVARLVAELTRPPRAADSADDTIRTAVASRCVEDVSRLVALLHRAPQQPHCGREAVRAAAAGRPVEELVELIGRLTRDVYHRPPHRGTGDGPVAIVPGLQAPSHMPDASPTAPFQAAERMVRAGSTEPSVRPLFWPSWLAAAALVVCGAAYFPLRRDGASPVVYVLTLAVSALCGALALLLALRAGVVVLVAGAVVPALLAGIGYFEGRFASAELNRSLAITVAPPWSAGLTAACASLACLAALSLLLMVQVAERHPPPRPMEPTAPAD</sequence>
<dbReference type="RefSeq" id="WP_381805271.1">
    <property type="nucleotide sequence ID" value="NZ_JBHYTS010000017.1"/>
</dbReference>
<protein>
    <submittedName>
        <fullName evidence="2">Uncharacterized protein</fullName>
    </submittedName>
</protein>
<accession>A0ABW6H4T4</accession>
<keyword evidence="1" id="KW-0812">Transmembrane</keyword>
<dbReference type="EMBL" id="JBHYTS010000017">
    <property type="protein sequence ID" value="MFE1751538.1"/>
    <property type="molecule type" value="Genomic_DNA"/>
</dbReference>
<reference evidence="2 3" key="1">
    <citation type="submission" date="2024-09" db="EMBL/GenBank/DDBJ databases">
        <title>The Natural Products Discovery Center: Release of the First 8490 Sequenced Strains for Exploring Actinobacteria Biosynthetic Diversity.</title>
        <authorList>
            <person name="Kalkreuter E."/>
            <person name="Kautsar S.A."/>
            <person name="Yang D."/>
            <person name="Bader C.D."/>
            <person name="Teijaro C.N."/>
            <person name="Fluegel L."/>
            <person name="Davis C.M."/>
            <person name="Simpson J.R."/>
            <person name="Lauterbach L."/>
            <person name="Steele A.D."/>
            <person name="Gui C."/>
            <person name="Meng S."/>
            <person name="Li G."/>
            <person name="Viehrig K."/>
            <person name="Ye F."/>
            <person name="Su P."/>
            <person name="Kiefer A.F."/>
            <person name="Nichols A."/>
            <person name="Cepeda A.J."/>
            <person name="Yan W."/>
            <person name="Fan B."/>
            <person name="Jiang Y."/>
            <person name="Adhikari A."/>
            <person name="Zheng C.-J."/>
            <person name="Schuster L."/>
            <person name="Cowan T.M."/>
            <person name="Smanski M.J."/>
            <person name="Chevrette M.G."/>
            <person name="De Carvalho L.P.S."/>
            <person name="Shen B."/>
        </authorList>
    </citation>
    <scope>NUCLEOTIDE SEQUENCE [LARGE SCALE GENOMIC DNA]</scope>
    <source>
        <strain evidence="2 3">NPDC059500</strain>
    </source>
</reference>
<proteinExistence type="predicted"/>
<gene>
    <name evidence="2" type="ORF">ACFW88_13485</name>
</gene>
<keyword evidence="1" id="KW-0472">Membrane</keyword>
<organism evidence="2 3">
    <name type="scientific">Streptomyces anandii</name>
    <dbReference type="NCBI Taxonomy" id="285454"/>
    <lineage>
        <taxon>Bacteria</taxon>
        <taxon>Bacillati</taxon>
        <taxon>Actinomycetota</taxon>
        <taxon>Actinomycetes</taxon>
        <taxon>Kitasatosporales</taxon>
        <taxon>Streptomycetaceae</taxon>
        <taxon>Streptomyces</taxon>
    </lineage>
</organism>
<evidence type="ECO:0000313" key="3">
    <source>
        <dbReference type="Proteomes" id="UP001599756"/>
    </source>
</evidence>
<keyword evidence="1" id="KW-1133">Transmembrane helix</keyword>
<dbReference type="Proteomes" id="UP001599756">
    <property type="component" value="Unassembled WGS sequence"/>
</dbReference>
<evidence type="ECO:0000313" key="2">
    <source>
        <dbReference type="EMBL" id="MFE1751538.1"/>
    </source>
</evidence>
<feature type="transmembrane region" description="Helical" evidence="1">
    <location>
        <begin position="252"/>
        <end position="272"/>
    </location>
</feature>
<keyword evidence="3" id="KW-1185">Reference proteome</keyword>